<dbReference type="InterPro" id="IPR041726">
    <property type="entry name" value="ACAD10_11_N"/>
</dbReference>
<dbReference type="EMBL" id="CZQE01000138">
    <property type="protein sequence ID" value="CUS44348.1"/>
    <property type="molecule type" value="Genomic_DNA"/>
</dbReference>
<proteinExistence type="predicted"/>
<evidence type="ECO:0000259" key="2">
    <source>
        <dbReference type="Pfam" id="PF01636"/>
    </source>
</evidence>
<dbReference type="Gene3D" id="3.90.1200.10">
    <property type="match status" value="1"/>
</dbReference>
<dbReference type="InterPro" id="IPR011009">
    <property type="entry name" value="Kinase-like_dom_sf"/>
</dbReference>
<feature type="region of interest" description="Disordered" evidence="1">
    <location>
        <begin position="102"/>
        <end position="217"/>
    </location>
</feature>
<evidence type="ECO:0000313" key="3">
    <source>
        <dbReference type="EMBL" id="CUS44348.1"/>
    </source>
</evidence>
<dbReference type="InterPro" id="IPR052898">
    <property type="entry name" value="ACAD10-like"/>
</dbReference>
<dbReference type="PANTHER" id="PTHR47829">
    <property type="entry name" value="HYDROLASE, PUTATIVE (AFU_ORTHOLOGUE AFUA_1G12880)-RELATED"/>
    <property type="match status" value="1"/>
</dbReference>
<dbReference type="CDD" id="cd05154">
    <property type="entry name" value="ACAD10_11_N-like"/>
    <property type="match status" value="1"/>
</dbReference>
<dbReference type="PANTHER" id="PTHR47829:SF1">
    <property type="entry name" value="HAD FAMILY PHOSPHATASE"/>
    <property type="match status" value="1"/>
</dbReference>
<gene>
    <name evidence="3" type="ORF">MGWOODY_Smn2796</name>
</gene>
<dbReference type="Gene3D" id="3.30.200.20">
    <property type="entry name" value="Phosphorylase Kinase, domain 1"/>
    <property type="match status" value="1"/>
</dbReference>
<dbReference type="InterPro" id="IPR002575">
    <property type="entry name" value="Aminoglycoside_PTrfase"/>
</dbReference>
<accession>A0A160TJC2</accession>
<organism evidence="3">
    <name type="scientific">hydrothermal vent metagenome</name>
    <dbReference type="NCBI Taxonomy" id="652676"/>
    <lineage>
        <taxon>unclassified sequences</taxon>
        <taxon>metagenomes</taxon>
        <taxon>ecological metagenomes</taxon>
    </lineage>
</organism>
<feature type="region of interest" description="Disordered" evidence="1">
    <location>
        <begin position="1"/>
        <end position="23"/>
    </location>
</feature>
<reference evidence="3" key="1">
    <citation type="submission" date="2015-10" db="EMBL/GenBank/DDBJ databases">
        <authorList>
            <person name="Gilbert D.G."/>
        </authorList>
    </citation>
    <scope>NUCLEOTIDE SEQUENCE</scope>
</reference>
<dbReference type="SUPFAM" id="SSF56112">
    <property type="entry name" value="Protein kinase-like (PK-like)"/>
    <property type="match status" value="1"/>
</dbReference>
<name>A0A160TJC2_9ZZZZ</name>
<dbReference type="Pfam" id="PF01636">
    <property type="entry name" value="APH"/>
    <property type="match status" value="1"/>
</dbReference>
<feature type="compositionally biased region" description="Basic and acidic residues" evidence="1">
    <location>
        <begin position="169"/>
        <end position="190"/>
    </location>
</feature>
<keyword evidence="3" id="KW-0808">Transferase</keyword>
<dbReference type="AlphaFoldDB" id="A0A160TJC2"/>
<protein>
    <submittedName>
        <fullName evidence="3">Predicted aminoglycoside phosphotransferase</fullName>
    </submittedName>
</protein>
<dbReference type="GO" id="GO:0016740">
    <property type="term" value="F:transferase activity"/>
    <property type="evidence" value="ECO:0007669"/>
    <property type="project" value="UniProtKB-KW"/>
</dbReference>
<evidence type="ECO:0000256" key="1">
    <source>
        <dbReference type="SAM" id="MobiDB-lite"/>
    </source>
</evidence>
<feature type="compositionally biased region" description="Gly residues" evidence="1">
    <location>
        <begin position="131"/>
        <end position="140"/>
    </location>
</feature>
<feature type="domain" description="Aminoglycoside phosphotransferase" evidence="2">
    <location>
        <begin position="303"/>
        <end position="533"/>
    </location>
</feature>
<sequence>MCRSQRTPAQGCIAAPDDGRAADRSDAQPVGLCRADAGPACLCCDRPRHAARPCRVDRLRGDDGRWRGVQHQRCDPGRDGVHRRLWRHRPCCGQCSEDRRRRQDHRARSGAGEARAGREARRDPFDRCAGRYGGGSGGRDQQGRRASCHRGGGPAAIGRDGGEGPAPRRHSDDPRHDAAGREGRALRDGSARGQEASGRAHGVEPLPGRYPAPGGFLHARATRLGHDHCRSPAAGEDQRCVRRLAERRFDPVGDHLRMTAREDANVTMVGTIPVPQDDTIDPRAVERWMGRNTPGFAGPVTLCKFKGGQSNPTYRVDTPGKSYVLRRQPFGKLLPSAHAVDREYRLIAGLHPTGFPVPAPFGLCQDPDVIGSMFYIMELVEGRNLWDGSLPGMAPEDRRDVYNAMVDTLAALHNTDYVAASLGDYGKPGNYFERQVARWTKQYRASETEHMPEVEALIEWLPRTLPEQTRTSIVHGDYRIDNMIFAGGEARVIAVLDWELSTLGDPLADFSYFLMNWVTQPEGRSGVMGLAGAETGIPTIEDIVARYCRATKRDGVPQLDWYFAYNLFRLTGIVQGIKKRIVDGTASSAQAAKTAERVPGLAAAAWGFAQKAGA</sequence>
<feature type="compositionally biased region" description="Basic and acidic residues" evidence="1">
    <location>
        <begin position="115"/>
        <end position="129"/>
    </location>
</feature>